<gene>
    <name evidence="1" type="ORF">D7M11_02085</name>
</gene>
<sequence length="94" mass="10670">MGQIREEMPEICKDCPEKRWCSLDPEMWQCEIEPVEALQGEVEIACYDCEKGFTVSYERTGLPEQEVCQLCNGAGKIMVNRDFAEALQGEDTTS</sequence>
<name>A0A3B0CRP1_9BACL</name>
<comment type="caution">
    <text evidence="1">The sequence shown here is derived from an EMBL/GenBank/DDBJ whole genome shotgun (WGS) entry which is preliminary data.</text>
</comment>
<proteinExistence type="predicted"/>
<dbReference type="Proteomes" id="UP000282311">
    <property type="component" value="Unassembled WGS sequence"/>
</dbReference>
<evidence type="ECO:0000313" key="2">
    <source>
        <dbReference type="Proteomes" id="UP000282311"/>
    </source>
</evidence>
<protein>
    <submittedName>
        <fullName evidence="1">Uncharacterized protein</fullName>
    </submittedName>
</protein>
<organism evidence="1 2">
    <name type="scientific">Paenibacillus ginsengarvi</name>
    <dbReference type="NCBI Taxonomy" id="400777"/>
    <lineage>
        <taxon>Bacteria</taxon>
        <taxon>Bacillati</taxon>
        <taxon>Bacillota</taxon>
        <taxon>Bacilli</taxon>
        <taxon>Bacillales</taxon>
        <taxon>Paenibacillaceae</taxon>
        <taxon>Paenibacillus</taxon>
    </lineage>
</organism>
<keyword evidence="2" id="KW-1185">Reference proteome</keyword>
<accession>A0A3B0CRP1</accession>
<reference evidence="1 2" key="1">
    <citation type="journal article" date="2007" name="Int. J. Syst. Evol. Microbiol.">
        <title>Paenibacillus ginsengarvi sp. nov., isolated from soil from ginseng cultivation.</title>
        <authorList>
            <person name="Yoon M.H."/>
            <person name="Ten L.N."/>
            <person name="Im W.T."/>
        </authorList>
    </citation>
    <scope>NUCLEOTIDE SEQUENCE [LARGE SCALE GENOMIC DNA]</scope>
    <source>
        <strain evidence="1 2">KCTC 13059</strain>
    </source>
</reference>
<dbReference type="AlphaFoldDB" id="A0A3B0CRP1"/>
<dbReference type="EMBL" id="RBAH01000001">
    <property type="protein sequence ID" value="RKN86770.1"/>
    <property type="molecule type" value="Genomic_DNA"/>
</dbReference>
<dbReference type="RefSeq" id="WP_120745477.1">
    <property type="nucleotide sequence ID" value="NZ_RBAH01000001.1"/>
</dbReference>
<evidence type="ECO:0000313" key="1">
    <source>
        <dbReference type="EMBL" id="RKN86770.1"/>
    </source>
</evidence>